<dbReference type="Proteomes" id="UP000248856">
    <property type="component" value="Unassembled WGS sequence"/>
</dbReference>
<feature type="signal peptide" evidence="1">
    <location>
        <begin position="1"/>
        <end position="31"/>
    </location>
</feature>
<protein>
    <submittedName>
        <fullName evidence="2">Uncharacterized protein</fullName>
    </submittedName>
</protein>
<name>A0A328Z5D3_9BURK</name>
<evidence type="ECO:0000256" key="1">
    <source>
        <dbReference type="SAM" id="SignalP"/>
    </source>
</evidence>
<feature type="non-terminal residue" evidence="2">
    <location>
        <position position="97"/>
    </location>
</feature>
<evidence type="ECO:0000313" key="3">
    <source>
        <dbReference type="Proteomes" id="UP000248856"/>
    </source>
</evidence>
<comment type="caution">
    <text evidence="2">The sequence shown here is derived from an EMBL/GenBank/DDBJ whole genome shotgun (WGS) entry which is preliminary data.</text>
</comment>
<keyword evidence="3" id="KW-1185">Reference proteome</keyword>
<keyword evidence="1" id="KW-0732">Signal</keyword>
<evidence type="ECO:0000313" key="2">
    <source>
        <dbReference type="EMBL" id="RAR80643.1"/>
    </source>
</evidence>
<gene>
    <name evidence="2" type="ORF">AX018_10221</name>
</gene>
<organism evidence="2 3">
    <name type="scientific">Paracidovorax anthurii</name>
    <dbReference type="NCBI Taxonomy" id="78229"/>
    <lineage>
        <taxon>Bacteria</taxon>
        <taxon>Pseudomonadati</taxon>
        <taxon>Pseudomonadota</taxon>
        <taxon>Betaproteobacteria</taxon>
        <taxon>Burkholderiales</taxon>
        <taxon>Comamonadaceae</taxon>
        <taxon>Paracidovorax</taxon>
    </lineage>
</organism>
<accession>A0A328Z5D3</accession>
<sequence>MHRRGPKKKMTTRIKAVLALLLLICAQGVLADSVRFVVELKFFYNSAAWLGGGGGWPTPIVQKAETVDEAFGPAAALYHSTSCHPTDDGGTFCRSAG</sequence>
<dbReference type="AlphaFoldDB" id="A0A328Z5D3"/>
<dbReference type="EMBL" id="QLTA01000022">
    <property type="protein sequence ID" value="RAR80643.1"/>
    <property type="molecule type" value="Genomic_DNA"/>
</dbReference>
<reference evidence="2 3" key="1">
    <citation type="submission" date="2018-06" db="EMBL/GenBank/DDBJ databases">
        <title>Genomic Encyclopedia of Archaeal and Bacterial Type Strains, Phase II (KMG-II): from individual species to whole genera.</title>
        <authorList>
            <person name="Goeker M."/>
        </authorList>
    </citation>
    <scope>NUCLEOTIDE SEQUENCE [LARGE SCALE GENOMIC DNA]</scope>
    <source>
        <strain evidence="2 3">CFPB 3232</strain>
    </source>
</reference>
<feature type="chain" id="PRO_5016302458" evidence="1">
    <location>
        <begin position="32"/>
        <end position="97"/>
    </location>
</feature>
<proteinExistence type="predicted"/>